<accession>W0AEX7</accession>
<dbReference type="CDD" id="cd06987">
    <property type="entry name" value="cupin_MAE_RS03005"/>
    <property type="match status" value="1"/>
</dbReference>
<reference evidence="2 3" key="1">
    <citation type="submission" date="2013-07" db="EMBL/GenBank/DDBJ databases">
        <title>Completed genome of Sphingomonas sanxanigenens NX02.</title>
        <authorList>
            <person name="Ma T."/>
            <person name="Huang H."/>
            <person name="Wu M."/>
            <person name="Li X."/>
            <person name="Li G."/>
        </authorList>
    </citation>
    <scope>NUCLEOTIDE SEQUENCE [LARGE SCALE GENOMIC DNA]</scope>
    <source>
        <strain evidence="2 3">NX02</strain>
    </source>
</reference>
<dbReference type="Gene3D" id="2.60.120.10">
    <property type="entry name" value="Jelly Rolls"/>
    <property type="match status" value="1"/>
</dbReference>
<feature type="domain" description="Cupin type-2" evidence="1">
    <location>
        <begin position="45"/>
        <end position="112"/>
    </location>
</feature>
<dbReference type="STRING" id="1123269.NX02_16970"/>
<dbReference type="Proteomes" id="UP000018851">
    <property type="component" value="Chromosome"/>
</dbReference>
<evidence type="ECO:0000313" key="2">
    <source>
        <dbReference type="EMBL" id="AHE55072.1"/>
    </source>
</evidence>
<dbReference type="EMBL" id="CP006644">
    <property type="protein sequence ID" value="AHE55072.1"/>
    <property type="molecule type" value="Genomic_DNA"/>
</dbReference>
<dbReference type="InterPro" id="IPR052538">
    <property type="entry name" value="Flavonoid_dioxygenase-like"/>
</dbReference>
<dbReference type="KEGG" id="ssan:NX02_16970"/>
<dbReference type="SUPFAM" id="SSF51182">
    <property type="entry name" value="RmlC-like cupins"/>
    <property type="match status" value="1"/>
</dbReference>
<dbReference type="PANTHER" id="PTHR43346">
    <property type="entry name" value="LIGAND BINDING DOMAIN PROTEIN, PUTATIVE (AFU_ORTHOLOGUE AFUA_6G14370)-RELATED"/>
    <property type="match status" value="1"/>
</dbReference>
<dbReference type="OrthoDB" id="9180677at2"/>
<dbReference type="AlphaFoldDB" id="W0AEX7"/>
<protein>
    <recommendedName>
        <fullName evidence="1">Cupin type-2 domain-containing protein</fullName>
    </recommendedName>
</protein>
<organism evidence="2 3">
    <name type="scientific">Sphingomonas sanxanigenens DSM 19645 = NX02</name>
    <dbReference type="NCBI Taxonomy" id="1123269"/>
    <lineage>
        <taxon>Bacteria</taxon>
        <taxon>Pseudomonadati</taxon>
        <taxon>Pseudomonadota</taxon>
        <taxon>Alphaproteobacteria</taxon>
        <taxon>Sphingomonadales</taxon>
        <taxon>Sphingomonadaceae</taxon>
        <taxon>Sphingomonas</taxon>
    </lineage>
</organism>
<evidence type="ECO:0000259" key="1">
    <source>
        <dbReference type="Pfam" id="PF07883"/>
    </source>
</evidence>
<dbReference type="HOGENOM" id="CLU_146007_0_0_5"/>
<dbReference type="PANTHER" id="PTHR43346:SF1">
    <property type="entry name" value="QUERCETIN 2,3-DIOXYGENASE-RELATED"/>
    <property type="match status" value="1"/>
</dbReference>
<name>W0AEX7_9SPHN</name>
<dbReference type="InterPro" id="IPR013096">
    <property type="entry name" value="Cupin_2"/>
</dbReference>
<sequence>MTLPAALLARATAVSAFRIAPADTNYFALLFDPETEGFANVCVVEIFTVGGSTPPNSHSVAHEFFYVLHGEGIAHCQGKALPLARGDALLLRPGAEHVVENTGTTKLYTLTVMTPNEGFAELIRGGEPVELDDEDRAVLSGAG</sequence>
<keyword evidence="3" id="KW-1185">Reference proteome</keyword>
<dbReference type="InterPro" id="IPR011051">
    <property type="entry name" value="RmlC_Cupin_sf"/>
</dbReference>
<gene>
    <name evidence="2" type="ORF">NX02_16970</name>
</gene>
<dbReference type="PATRIC" id="fig|1123269.5.peg.3319"/>
<evidence type="ECO:0000313" key="3">
    <source>
        <dbReference type="Proteomes" id="UP000018851"/>
    </source>
</evidence>
<dbReference type="RefSeq" id="WP_025293259.1">
    <property type="nucleotide sequence ID" value="NZ_CP006644.1"/>
</dbReference>
<proteinExistence type="predicted"/>
<dbReference type="eggNOG" id="COG0662">
    <property type="taxonomic scope" value="Bacteria"/>
</dbReference>
<dbReference type="InterPro" id="IPR014710">
    <property type="entry name" value="RmlC-like_jellyroll"/>
</dbReference>
<dbReference type="Pfam" id="PF07883">
    <property type="entry name" value="Cupin_2"/>
    <property type="match status" value="1"/>
</dbReference>